<dbReference type="Proteomes" id="UP000639403">
    <property type="component" value="Unassembled WGS sequence"/>
</dbReference>
<comment type="subcellular location">
    <subcellularLocation>
        <location evidence="1">Mitochondrion inner membrane</location>
        <topology evidence="1">Single-pass membrane protein</topology>
    </subcellularLocation>
</comment>
<sequence>MSTSSGDSVFPEQKPRLTGVKAALQYTGIPPSWLDKRPKLPSRNWLIFIGVTSTLTGYYLYDRQQCKRIRQEYVDKVKHFAEIPLHSMDYPRKVTVYGTKWPGDEDSDRSMLFFRKYVKPVLVAAAVDYEMIKGKRHGDLARRIAENIKKRRRIELGLEQPPVMPVVLPNTSAEDKRRRELEGGVVIVGRLTFKEFMAGLKRGWTEGLQAVDREEELAKEFELDGRFDELELDVDPIQSSPDLDGEPIPTPSRLPPSKSFSAFTPPHLRGSSSSAPPTSGSSIPAGMDTPPTAIPPQPPILFVHFVNHIGLTQIPLMIWEFFNERRKVREGAEAAYRLIMGHVRPFVSPPSEGASESFDADPTTSPPRPHMSVPSISDLDFDKDAEAWYKKSTVRSFRSDIEKARSGYYASLPAKLETARALARRTRELTKEEVNYPPPTEVELRSERMKKELRWRADEEGWDIVSPDSPVAWDQRFADALRVFTDPVAELQAIGEDQRDGDSKSAQ</sequence>
<keyword evidence="10" id="KW-0496">Mitochondrion</keyword>
<keyword evidence="6" id="KW-0999">Mitochondrion inner membrane</keyword>
<evidence type="ECO:0000256" key="11">
    <source>
        <dbReference type="ARBA" id="ARBA00023136"/>
    </source>
</evidence>
<evidence type="ECO:0000256" key="3">
    <source>
        <dbReference type="ARBA" id="ARBA00020796"/>
    </source>
</evidence>
<evidence type="ECO:0000256" key="6">
    <source>
        <dbReference type="ARBA" id="ARBA00022792"/>
    </source>
</evidence>
<accession>A0A8H7P6L3</accession>
<evidence type="ECO:0000256" key="9">
    <source>
        <dbReference type="ARBA" id="ARBA00023010"/>
    </source>
</evidence>
<dbReference type="GO" id="GO:0015031">
    <property type="term" value="P:protein transport"/>
    <property type="evidence" value="ECO:0007669"/>
    <property type="project" value="UniProtKB-KW"/>
</dbReference>
<proteinExistence type="inferred from homology"/>
<comment type="caution">
    <text evidence="13">The sequence shown here is derived from an EMBL/GenBank/DDBJ whole genome shotgun (WGS) entry which is preliminary data.</text>
</comment>
<evidence type="ECO:0000313" key="13">
    <source>
        <dbReference type="EMBL" id="KAF9817836.1"/>
    </source>
</evidence>
<gene>
    <name evidence="13" type="ORF">IEO21_03178</name>
</gene>
<evidence type="ECO:0000256" key="5">
    <source>
        <dbReference type="ARBA" id="ARBA00022692"/>
    </source>
</evidence>
<dbReference type="InterPro" id="IPR021056">
    <property type="entry name" value="Mt_import_IM_translocase_Tim54"/>
</dbReference>
<evidence type="ECO:0000313" key="14">
    <source>
        <dbReference type="Proteomes" id="UP000639403"/>
    </source>
</evidence>
<feature type="compositionally biased region" description="Low complexity" evidence="12">
    <location>
        <begin position="270"/>
        <end position="291"/>
    </location>
</feature>
<name>A0A8H7P6L3_9APHY</name>
<evidence type="ECO:0000256" key="12">
    <source>
        <dbReference type="SAM" id="MobiDB-lite"/>
    </source>
</evidence>
<evidence type="ECO:0000256" key="2">
    <source>
        <dbReference type="ARBA" id="ARBA00006355"/>
    </source>
</evidence>
<keyword evidence="5" id="KW-0812">Transmembrane</keyword>
<evidence type="ECO:0000256" key="1">
    <source>
        <dbReference type="ARBA" id="ARBA00004434"/>
    </source>
</evidence>
<evidence type="ECO:0000256" key="10">
    <source>
        <dbReference type="ARBA" id="ARBA00023128"/>
    </source>
</evidence>
<comment type="similarity">
    <text evidence="2">Belongs to the TIM54 family.</text>
</comment>
<keyword evidence="9" id="KW-0811">Translocation</keyword>
<keyword evidence="4" id="KW-0813">Transport</keyword>
<dbReference type="GO" id="GO:0005743">
    <property type="term" value="C:mitochondrial inner membrane"/>
    <property type="evidence" value="ECO:0007669"/>
    <property type="project" value="UniProtKB-SubCell"/>
</dbReference>
<reference evidence="13" key="1">
    <citation type="submission" date="2020-11" db="EMBL/GenBank/DDBJ databases">
        <authorList>
            <person name="Koelle M."/>
            <person name="Horta M.A.C."/>
            <person name="Nowrousian M."/>
            <person name="Ohm R.A."/>
            <person name="Benz P."/>
            <person name="Pilgard A."/>
        </authorList>
    </citation>
    <scope>NUCLEOTIDE SEQUENCE</scope>
    <source>
        <strain evidence="13">FPRL280</strain>
    </source>
</reference>
<evidence type="ECO:0000256" key="7">
    <source>
        <dbReference type="ARBA" id="ARBA00022927"/>
    </source>
</evidence>
<keyword evidence="7" id="KW-0653">Protein transport</keyword>
<organism evidence="13 14">
    <name type="scientific">Rhodonia placenta</name>
    <dbReference type="NCBI Taxonomy" id="104341"/>
    <lineage>
        <taxon>Eukaryota</taxon>
        <taxon>Fungi</taxon>
        <taxon>Dikarya</taxon>
        <taxon>Basidiomycota</taxon>
        <taxon>Agaricomycotina</taxon>
        <taxon>Agaricomycetes</taxon>
        <taxon>Polyporales</taxon>
        <taxon>Adustoporiaceae</taxon>
        <taxon>Rhodonia</taxon>
    </lineage>
</organism>
<evidence type="ECO:0000256" key="4">
    <source>
        <dbReference type="ARBA" id="ARBA00022448"/>
    </source>
</evidence>
<keyword evidence="11" id="KW-0472">Membrane</keyword>
<feature type="region of interest" description="Disordered" evidence="12">
    <location>
        <begin position="236"/>
        <end position="293"/>
    </location>
</feature>
<keyword evidence="8" id="KW-1133">Transmembrane helix</keyword>
<evidence type="ECO:0000256" key="8">
    <source>
        <dbReference type="ARBA" id="ARBA00022989"/>
    </source>
</evidence>
<reference evidence="13" key="2">
    <citation type="journal article" name="Front. Microbiol.">
        <title>Degradative Capacity of Two Strains of Rhodonia placenta: From Phenotype to Genotype.</title>
        <authorList>
            <person name="Kolle M."/>
            <person name="Horta M.A.C."/>
            <person name="Nowrousian M."/>
            <person name="Ohm R.A."/>
            <person name="Benz J.P."/>
            <person name="Pilgard A."/>
        </authorList>
    </citation>
    <scope>NUCLEOTIDE SEQUENCE</scope>
    <source>
        <strain evidence="13">FPRL280</strain>
    </source>
</reference>
<dbReference type="AlphaFoldDB" id="A0A8H7P6L3"/>
<dbReference type="EMBL" id="JADOXO010000037">
    <property type="protein sequence ID" value="KAF9817836.1"/>
    <property type="molecule type" value="Genomic_DNA"/>
</dbReference>
<feature type="region of interest" description="Disordered" evidence="12">
    <location>
        <begin position="349"/>
        <end position="376"/>
    </location>
</feature>
<protein>
    <recommendedName>
        <fullName evidence="3">Mitochondrial import inner membrane translocase subunit TIM54</fullName>
    </recommendedName>
</protein>
<dbReference type="Pfam" id="PF11711">
    <property type="entry name" value="Tim54"/>
    <property type="match status" value="1"/>
</dbReference>